<keyword evidence="1" id="KW-0812">Transmembrane</keyword>
<sequence>MKSATTTENRPMPRVKAWSILGLTLFSLWLFGAAVGPWLQHHIYSMDDIVRVIEENDIDSGAYFYTEIEGAYTGEKYLRQSLEMGDPDEFGLTWPFISGIVTCLVMLTLGFRYLPE</sequence>
<dbReference type="KEGG" id="dalk:DSCA_29630"/>
<feature type="transmembrane region" description="Helical" evidence="1">
    <location>
        <begin position="20"/>
        <end position="39"/>
    </location>
</feature>
<dbReference type="RefSeq" id="WP_155317116.1">
    <property type="nucleotide sequence ID" value="NZ_AP021874.1"/>
</dbReference>
<dbReference type="OrthoDB" id="5419869at2"/>
<dbReference type="EMBL" id="AP021874">
    <property type="protein sequence ID" value="BBO69033.1"/>
    <property type="molecule type" value="Genomic_DNA"/>
</dbReference>
<organism evidence="2 3">
    <name type="scientific">Desulfosarcina alkanivorans</name>
    <dbReference type="NCBI Taxonomy" id="571177"/>
    <lineage>
        <taxon>Bacteria</taxon>
        <taxon>Pseudomonadati</taxon>
        <taxon>Thermodesulfobacteriota</taxon>
        <taxon>Desulfobacteria</taxon>
        <taxon>Desulfobacterales</taxon>
        <taxon>Desulfosarcinaceae</taxon>
        <taxon>Desulfosarcina</taxon>
    </lineage>
</organism>
<evidence type="ECO:0000313" key="3">
    <source>
        <dbReference type="Proteomes" id="UP000427906"/>
    </source>
</evidence>
<evidence type="ECO:0000313" key="2">
    <source>
        <dbReference type="EMBL" id="BBO69033.1"/>
    </source>
</evidence>
<name>A0A5K7YKH6_9BACT</name>
<proteinExistence type="predicted"/>
<keyword evidence="3" id="KW-1185">Reference proteome</keyword>
<protein>
    <submittedName>
        <fullName evidence="2">Uncharacterized protein</fullName>
    </submittedName>
</protein>
<keyword evidence="1" id="KW-0472">Membrane</keyword>
<dbReference type="AlphaFoldDB" id="A0A5K7YKH6"/>
<keyword evidence="1" id="KW-1133">Transmembrane helix</keyword>
<gene>
    <name evidence="2" type="ORF">DSCA_29630</name>
</gene>
<feature type="transmembrane region" description="Helical" evidence="1">
    <location>
        <begin position="92"/>
        <end position="114"/>
    </location>
</feature>
<evidence type="ECO:0000256" key="1">
    <source>
        <dbReference type="SAM" id="Phobius"/>
    </source>
</evidence>
<reference evidence="2 3" key="1">
    <citation type="submission" date="2019-11" db="EMBL/GenBank/DDBJ databases">
        <title>Comparative genomics of hydrocarbon-degrading Desulfosarcina strains.</title>
        <authorList>
            <person name="Watanabe M."/>
            <person name="Kojima H."/>
            <person name="Fukui M."/>
        </authorList>
    </citation>
    <scope>NUCLEOTIDE SEQUENCE [LARGE SCALE GENOMIC DNA]</scope>
    <source>
        <strain evidence="2 3">PL12</strain>
    </source>
</reference>
<accession>A0A5K7YKH6</accession>
<dbReference type="Proteomes" id="UP000427906">
    <property type="component" value="Chromosome"/>
</dbReference>